<dbReference type="OrthoDB" id="6774179at2759"/>
<proteinExistence type="predicted"/>
<reference evidence="1" key="1">
    <citation type="submission" date="2014-05" db="EMBL/GenBank/DDBJ databases">
        <authorList>
            <person name="Chronopoulou M."/>
        </authorList>
    </citation>
    <scope>NUCLEOTIDE SEQUENCE</scope>
    <source>
        <tissue evidence="1">Whole organism</tissue>
    </source>
</reference>
<protein>
    <submittedName>
        <fullName evidence="1">Putative LOC101234561 [Hydra vulgaris]</fullName>
    </submittedName>
</protein>
<name>A0A0K2ULN5_LEPSM</name>
<dbReference type="EMBL" id="HACA01021426">
    <property type="protein sequence ID" value="CDW38787.1"/>
    <property type="molecule type" value="Transcribed_RNA"/>
</dbReference>
<accession>A0A0K2ULN5</accession>
<sequence length="228" mass="26468">MGLTMETFTALKQTTSAAIMLAQHLLMNVLLGQVQSDFIESRFSWYRQLSGANYYFSARQILDAEKKIRILSLTKFDGLNVQEIRNIHSSGSEIQDVDISKFKTIILASIEVNEMTYELERNDEAHLYVIFGYIARSQTSRLKCNDFFDFLVFSKDFPLFTFSESGLKDSKHQLLEQKNRGPYSPTEFCFNMINQSVRGVSNYNKKQKIKVSIFSMPKFRKTIFYSML</sequence>
<dbReference type="AlphaFoldDB" id="A0A0K2ULN5"/>
<organism evidence="1">
    <name type="scientific">Lepeophtheirus salmonis</name>
    <name type="common">Salmon louse</name>
    <name type="synonym">Caligus salmonis</name>
    <dbReference type="NCBI Taxonomy" id="72036"/>
    <lineage>
        <taxon>Eukaryota</taxon>
        <taxon>Metazoa</taxon>
        <taxon>Ecdysozoa</taxon>
        <taxon>Arthropoda</taxon>
        <taxon>Crustacea</taxon>
        <taxon>Multicrustacea</taxon>
        <taxon>Hexanauplia</taxon>
        <taxon>Copepoda</taxon>
        <taxon>Siphonostomatoida</taxon>
        <taxon>Caligidae</taxon>
        <taxon>Lepeophtheirus</taxon>
    </lineage>
</organism>
<evidence type="ECO:0000313" key="1">
    <source>
        <dbReference type="EMBL" id="CDW38787.1"/>
    </source>
</evidence>